<dbReference type="SMART" id="SM00343">
    <property type="entry name" value="ZnF_C2HC"/>
    <property type="match status" value="2"/>
</dbReference>
<evidence type="ECO:0000259" key="1">
    <source>
        <dbReference type="SMART" id="SM00343"/>
    </source>
</evidence>
<dbReference type="InterPro" id="IPR001878">
    <property type="entry name" value="Znf_CCHC"/>
</dbReference>
<dbReference type="EMBL" id="BMAW01121672">
    <property type="protein sequence ID" value="GFT95129.1"/>
    <property type="molecule type" value="Genomic_DNA"/>
</dbReference>
<comment type="caution">
    <text evidence="2">The sequence shown here is derived from an EMBL/GenBank/DDBJ whole genome shotgun (WGS) entry which is preliminary data.</text>
</comment>
<sequence>MPSIVRAPNNDFKPRNKYCEYKNVYNSNIKCFNCNLWDHKSAECKNKKVGLKCFKCSKFGHIAIFLTNHSYPDVSVSDAEQEHCEGAMKRCEKQKLYYAWLGRTISKTLPVWQPYTITFSLVDYKEKRYQFDNPIVVLCLSEKMILKDDAAYDVRTAQKTVRRRKIMAFEIE</sequence>
<dbReference type="AlphaFoldDB" id="A0A8X6PY26"/>
<feature type="domain" description="CCHC-type" evidence="1">
    <location>
        <begin position="52"/>
        <end position="68"/>
    </location>
</feature>
<evidence type="ECO:0000313" key="2">
    <source>
        <dbReference type="EMBL" id="GFT95129.1"/>
    </source>
</evidence>
<dbReference type="Gene3D" id="4.10.60.10">
    <property type="entry name" value="Zinc finger, CCHC-type"/>
    <property type="match status" value="1"/>
</dbReference>
<gene>
    <name evidence="2" type="ORF">NPIL_456471</name>
</gene>
<protein>
    <recommendedName>
        <fullName evidence="1">CCHC-type domain-containing protein</fullName>
    </recommendedName>
</protein>
<evidence type="ECO:0000313" key="3">
    <source>
        <dbReference type="Proteomes" id="UP000887013"/>
    </source>
</evidence>
<proteinExistence type="predicted"/>
<dbReference type="GO" id="GO:0003676">
    <property type="term" value="F:nucleic acid binding"/>
    <property type="evidence" value="ECO:0007669"/>
    <property type="project" value="InterPro"/>
</dbReference>
<name>A0A8X6PY26_NEPPI</name>
<dbReference type="OrthoDB" id="6471812at2759"/>
<dbReference type="Proteomes" id="UP000887013">
    <property type="component" value="Unassembled WGS sequence"/>
</dbReference>
<feature type="domain" description="CCHC-type" evidence="1">
    <location>
        <begin position="30"/>
        <end position="46"/>
    </location>
</feature>
<dbReference type="InterPro" id="IPR036875">
    <property type="entry name" value="Znf_CCHC_sf"/>
</dbReference>
<reference evidence="2" key="1">
    <citation type="submission" date="2020-08" db="EMBL/GenBank/DDBJ databases">
        <title>Multicomponent nature underlies the extraordinary mechanical properties of spider dragline silk.</title>
        <authorList>
            <person name="Kono N."/>
            <person name="Nakamura H."/>
            <person name="Mori M."/>
            <person name="Yoshida Y."/>
            <person name="Ohtoshi R."/>
            <person name="Malay A.D."/>
            <person name="Moran D.A.P."/>
            <person name="Tomita M."/>
            <person name="Numata K."/>
            <person name="Arakawa K."/>
        </authorList>
    </citation>
    <scope>NUCLEOTIDE SEQUENCE</scope>
</reference>
<accession>A0A8X6PY26</accession>
<organism evidence="2 3">
    <name type="scientific">Nephila pilipes</name>
    <name type="common">Giant wood spider</name>
    <name type="synonym">Nephila maculata</name>
    <dbReference type="NCBI Taxonomy" id="299642"/>
    <lineage>
        <taxon>Eukaryota</taxon>
        <taxon>Metazoa</taxon>
        <taxon>Ecdysozoa</taxon>
        <taxon>Arthropoda</taxon>
        <taxon>Chelicerata</taxon>
        <taxon>Arachnida</taxon>
        <taxon>Araneae</taxon>
        <taxon>Araneomorphae</taxon>
        <taxon>Entelegynae</taxon>
        <taxon>Araneoidea</taxon>
        <taxon>Nephilidae</taxon>
        <taxon>Nephila</taxon>
    </lineage>
</organism>
<dbReference type="GO" id="GO:0008270">
    <property type="term" value="F:zinc ion binding"/>
    <property type="evidence" value="ECO:0007669"/>
    <property type="project" value="InterPro"/>
</dbReference>
<dbReference type="SUPFAM" id="SSF57756">
    <property type="entry name" value="Retrovirus zinc finger-like domains"/>
    <property type="match status" value="1"/>
</dbReference>
<keyword evidence="3" id="KW-1185">Reference proteome</keyword>